<comment type="caution">
    <text evidence="19">The sequence shown here is derived from an EMBL/GenBank/DDBJ whole genome shotgun (WGS) entry which is preliminary data.</text>
</comment>
<evidence type="ECO:0000256" key="11">
    <source>
        <dbReference type="ARBA" id="ARBA00047984"/>
    </source>
</evidence>
<comment type="similarity">
    <text evidence="10">Belongs to the DEAD box helicase family. DDX18/HAS1 subfamily.</text>
</comment>
<dbReference type="InterPro" id="IPR011545">
    <property type="entry name" value="DEAD/DEAH_box_helicase_dom"/>
</dbReference>
<sequence length="495" mass="55133">MSADASSSTPERVPFSTLELSDETVRAIEAMGLKTMTPIQAQSIPILLTGKDVLGAARTGSGKTLAFVIPAVELLHRLKFKPMNGTGIIIISPTRELALQIFGVAKDIMQFHSQTCGIVMGGANMRAEQDKLTKGVNLVVATPGRLLDHLMNTKGFVFRNLRALVIDEADRILEIGFEEQMKKIINILPSENRQSMLFSATQTTKVADLARISLRPGSVNVDIDGKEQTSTVDTLAQGYVVCQSDRRFLLLYTFLSKNRKKKVIVFLSSCNSVKYHAELLNYIDVPVLELHGKQKQQKRTNTFFEFINASSGILICTDVAARGLDIPQVDWIVQYDPPDDPRDYIHRVGRTARAGKNGKSLLFLLPNELGFLRYLKQAKVPLNEFSFPPNRIANIQSQLEKLLQKNYYLHQSAKDGYRAYLQSYASYSLKEVFDVNALDLSKVGKSFGFAIPPRVNLNTAGGGDSKPAKENVAHKKRRRYQPEDLEGARKRGTKV</sequence>
<comment type="catalytic activity">
    <reaction evidence="11 14">
        <text>ATP + H2O = ADP + phosphate + H(+)</text>
        <dbReference type="Rhea" id="RHEA:13065"/>
        <dbReference type="ChEBI" id="CHEBI:15377"/>
        <dbReference type="ChEBI" id="CHEBI:15378"/>
        <dbReference type="ChEBI" id="CHEBI:30616"/>
        <dbReference type="ChEBI" id="CHEBI:43474"/>
        <dbReference type="ChEBI" id="CHEBI:456216"/>
        <dbReference type="EC" id="3.6.4.13"/>
    </reaction>
</comment>
<dbReference type="InterPro" id="IPR000629">
    <property type="entry name" value="RNA-helicase_DEAD-box_CS"/>
</dbReference>
<evidence type="ECO:0000313" key="19">
    <source>
        <dbReference type="EMBL" id="KAJ7209669.1"/>
    </source>
</evidence>
<protein>
    <recommendedName>
        <fullName evidence="14">ATP-dependent RNA helicase</fullName>
        <ecNumber evidence="14">3.6.4.13</ecNumber>
    </recommendedName>
</protein>
<dbReference type="PROSITE" id="PS51194">
    <property type="entry name" value="HELICASE_CTER"/>
    <property type="match status" value="1"/>
</dbReference>
<keyword evidence="8 14" id="KW-0694">RNA-binding</keyword>
<evidence type="ECO:0000256" key="3">
    <source>
        <dbReference type="ARBA" id="ARBA00022552"/>
    </source>
</evidence>
<dbReference type="Pfam" id="PF13959">
    <property type="entry name" value="CTE_SPB4"/>
    <property type="match status" value="1"/>
</dbReference>
<feature type="domain" description="Helicase C-terminal" evidence="17">
    <location>
        <begin position="234"/>
        <end position="403"/>
    </location>
</feature>
<keyword evidence="6 13" id="KW-0347">Helicase</keyword>
<feature type="short sequence motif" description="Q motif" evidence="12">
    <location>
        <begin position="13"/>
        <end position="41"/>
    </location>
</feature>
<dbReference type="InterPro" id="IPR025313">
    <property type="entry name" value="SPB4-like_CTE"/>
</dbReference>
<dbReference type="CDD" id="cd17942">
    <property type="entry name" value="DEADc_DDX18"/>
    <property type="match status" value="1"/>
</dbReference>
<keyword evidence="20" id="KW-1185">Reference proteome</keyword>
<dbReference type="InterPro" id="IPR014001">
    <property type="entry name" value="Helicase_ATP-bd"/>
</dbReference>
<dbReference type="InterPro" id="IPR014014">
    <property type="entry name" value="RNA_helicase_DEAD_Q_motif"/>
</dbReference>
<accession>A0AAD6YBC8</accession>
<comment type="function">
    <text evidence="9">ATP-dependent RNA helicase involved in 40S ribosomal subunit biogenesis. Required for the processing and cleavage of 35S pre-rRNA at sites A0, A1, and A2, leading to mature 18S rRNA.</text>
</comment>
<evidence type="ECO:0000256" key="5">
    <source>
        <dbReference type="ARBA" id="ARBA00022801"/>
    </source>
</evidence>
<proteinExistence type="inferred from homology"/>
<dbReference type="Gene3D" id="3.40.50.300">
    <property type="entry name" value="P-loop containing nucleotide triphosphate hydrolases"/>
    <property type="match status" value="2"/>
</dbReference>
<evidence type="ECO:0000259" key="16">
    <source>
        <dbReference type="PROSITE" id="PS51192"/>
    </source>
</evidence>
<dbReference type="EC" id="3.6.4.13" evidence="14"/>
<evidence type="ECO:0000256" key="10">
    <source>
        <dbReference type="ARBA" id="ARBA00024357"/>
    </source>
</evidence>
<evidence type="ECO:0000256" key="7">
    <source>
        <dbReference type="ARBA" id="ARBA00022840"/>
    </source>
</evidence>
<evidence type="ECO:0000256" key="2">
    <source>
        <dbReference type="ARBA" id="ARBA00022517"/>
    </source>
</evidence>
<feature type="compositionally biased region" description="Basic and acidic residues" evidence="15">
    <location>
        <begin position="480"/>
        <end position="489"/>
    </location>
</feature>
<dbReference type="GO" id="GO:0005730">
    <property type="term" value="C:nucleolus"/>
    <property type="evidence" value="ECO:0007669"/>
    <property type="project" value="UniProtKB-SubCell"/>
</dbReference>
<dbReference type="CDD" id="cd18787">
    <property type="entry name" value="SF2_C_DEAD"/>
    <property type="match status" value="1"/>
</dbReference>
<evidence type="ECO:0000256" key="4">
    <source>
        <dbReference type="ARBA" id="ARBA00022741"/>
    </source>
</evidence>
<evidence type="ECO:0000256" key="12">
    <source>
        <dbReference type="PROSITE-ProRule" id="PRU00552"/>
    </source>
</evidence>
<reference evidence="19" key="1">
    <citation type="submission" date="2023-03" db="EMBL/GenBank/DDBJ databases">
        <title>Massive genome expansion in bonnet fungi (Mycena s.s.) driven by repeated elements and novel gene families across ecological guilds.</title>
        <authorList>
            <consortium name="Lawrence Berkeley National Laboratory"/>
            <person name="Harder C.B."/>
            <person name="Miyauchi S."/>
            <person name="Viragh M."/>
            <person name="Kuo A."/>
            <person name="Thoen E."/>
            <person name="Andreopoulos B."/>
            <person name="Lu D."/>
            <person name="Skrede I."/>
            <person name="Drula E."/>
            <person name="Henrissat B."/>
            <person name="Morin E."/>
            <person name="Kohler A."/>
            <person name="Barry K."/>
            <person name="LaButti K."/>
            <person name="Morin E."/>
            <person name="Salamov A."/>
            <person name="Lipzen A."/>
            <person name="Mereny Z."/>
            <person name="Hegedus B."/>
            <person name="Baldrian P."/>
            <person name="Stursova M."/>
            <person name="Weitz H."/>
            <person name="Taylor A."/>
            <person name="Grigoriev I.V."/>
            <person name="Nagy L.G."/>
            <person name="Martin F."/>
            <person name="Kauserud H."/>
        </authorList>
    </citation>
    <scope>NUCLEOTIDE SEQUENCE</scope>
    <source>
        <strain evidence="19">9144</strain>
    </source>
</reference>
<keyword evidence="5 13" id="KW-0378">Hydrolase</keyword>
<dbReference type="InterPro" id="IPR044773">
    <property type="entry name" value="DDX18/Has1_DEADc"/>
</dbReference>
<dbReference type="PROSITE" id="PS51192">
    <property type="entry name" value="HELICASE_ATP_BIND_1"/>
    <property type="match status" value="1"/>
</dbReference>
<dbReference type="Proteomes" id="UP001219525">
    <property type="component" value="Unassembled WGS sequence"/>
</dbReference>
<comment type="function">
    <text evidence="14">RNA helicase.</text>
</comment>
<evidence type="ECO:0000256" key="13">
    <source>
        <dbReference type="RuleBase" id="RU000492"/>
    </source>
</evidence>
<feature type="domain" description="Helicase ATP-binding" evidence="16">
    <location>
        <begin position="44"/>
        <end position="220"/>
    </location>
</feature>
<dbReference type="Pfam" id="PF00271">
    <property type="entry name" value="Helicase_C"/>
    <property type="match status" value="1"/>
</dbReference>
<dbReference type="GO" id="GO:0016787">
    <property type="term" value="F:hydrolase activity"/>
    <property type="evidence" value="ECO:0007669"/>
    <property type="project" value="UniProtKB-KW"/>
</dbReference>
<feature type="domain" description="DEAD-box RNA helicase Q" evidence="18">
    <location>
        <begin position="13"/>
        <end position="41"/>
    </location>
</feature>
<evidence type="ECO:0000313" key="20">
    <source>
        <dbReference type="Proteomes" id="UP001219525"/>
    </source>
</evidence>
<keyword evidence="2" id="KW-0690">Ribosome biogenesis</keyword>
<gene>
    <name evidence="19" type="ORF">GGX14DRAFT_631393</name>
</gene>
<evidence type="ECO:0000256" key="1">
    <source>
        <dbReference type="ARBA" id="ARBA00004604"/>
    </source>
</evidence>
<dbReference type="InterPro" id="IPR027417">
    <property type="entry name" value="P-loop_NTPase"/>
</dbReference>
<evidence type="ECO:0000256" key="8">
    <source>
        <dbReference type="ARBA" id="ARBA00022884"/>
    </source>
</evidence>
<dbReference type="PROSITE" id="PS00039">
    <property type="entry name" value="DEAD_ATP_HELICASE"/>
    <property type="match status" value="1"/>
</dbReference>
<dbReference type="Pfam" id="PF00270">
    <property type="entry name" value="DEAD"/>
    <property type="match status" value="1"/>
</dbReference>
<dbReference type="InterPro" id="IPR001650">
    <property type="entry name" value="Helicase_C-like"/>
</dbReference>
<dbReference type="SMART" id="SM01178">
    <property type="entry name" value="DUF4217"/>
    <property type="match status" value="1"/>
</dbReference>
<dbReference type="GO" id="GO:0003723">
    <property type="term" value="F:RNA binding"/>
    <property type="evidence" value="ECO:0007669"/>
    <property type="project" value="UniProtKB-UniRule"/>
</dbReference>
<comment type="domain">
    <text evidence="14">The Q motif is unique to and characteristic of the DEAD box family of RNA helicases and controls ATP binding and hydrolysis.</text>
</comment>
<dbReference type="AlphaFoldDB" id="A0AAD6YBC8"/>
<dbReference type="FunFam" id="3.40.50.300:FF:000379">
    <property type="entry name" value="RNA helicase"/>
    <property type="match status" value="1"/>
</dbReference>
<evidence type="ECO:0000256" key="6">
    <source>
        <dbReference type="ARBA" id="ARBA00022806"/>
    </source>
</evidence>
<dbReference type="SMART" id="SM00490">
    <property type="entry name" value="HELICc"/>
    <property type="match status" value="1"/>
</dbReference>
<dbReference type="GO" id="GO:0006364">
    <property type="term" value="P:rRNA processing"/>
    <property type="evidence" value="ECO:0007669"/>
    <property type="project" value="UniProtKB-KW"/>
</dbReference>
<comment type="subcellular location">
    <subcellularLocation>
        <location evidence="1">Nucleus</location>
        <location evidence="1">Nucleolus</location>
    </subcellularLocation>
</comment>
<feature type="region of interest" description="Disordered" evidence="15">
    <location>
        <begin position="458"/>
        <end position="495"/>
    </location>
</feature>
<evidence type="ECO:0000256" key="14">
    <source>
        <dbReference type="RuleBase" id="RU365068"/>
    </source>
</evidence>
<dbReference type="PANTHER" id="PTHR24031">
    <property type="entry name" value="RNA HELICASE"/>
    <property type="match status" value="1"/>
</dbReference>
<evidence type="ECO:0000256" key="9">
    <source>
        <dbReference type="ARBA" id="ARBA00024310"/>
    </source>
</evidence>
<dbReference type="SMART" id="SM00487">
    <property type="entry name" value="DEXDc"/>
    <property type="match status" value="1"/>
</dbReference>
<organism evidence="19 20">
    <name type="scientific">Mycena pura</name>
    <dbReference type="NCBI Taxonomy" id="153505"/>
    <lineage>
        <taxon>Eukaryota</taxon>
        <taxon>Fungi</taxon>
        <taxon>Dikarya</taxon>
        <taxon>Basidiomycota</taxon>
        <taxon>Agaricomycotina</taxon>
        <taxon>Agaricomycetes</taxon>
        <taxon>Agaricomycetidae</taxon>
        <taxon>Agaricales</taxon>
        <taxon>Marasmiineae</taxon>
        <taxon>Mycenaceae</taxon>
        <taxon>Mycena</taxon>
    </lineage>
</organism>
<keyword evidence="7 13" id="KW-0067">ATP-binding</keyword>
<dbReference type="EMBL" id="JARJCW010000030">
    <property type="protein sequence ID" value="KAJ7209669.1"/>
    <property type="molecule type" value="Genomic_DNA"/>
</dbReference>
<dbReference type="GO" id="GO:0003724">
    <property type="term" value="F:RNA helicase activity"/>
    <property type="evidence" value="ECO:0007669"/>
    <property type="project" value="UniProtKB-EC"/>
</dbReference>
<keyword evidence="3" id="KW-0698">rRNA processing</keyword>
<dbReference type="SUPFAM" id="SSF52540">
    <property type="entry name" value="P-loop containing nucleoside triphosphate hydrolases"/>
    <property type="match status" value="1"/>
</dbReference>
<evidence type="ECO:0000256" key="15">
    <source>
        <dbReference type="SAM" id="MobiDB-lite"/>
    </source>
</evidence>
<evidence type="ECO:0000259" key="17">
    <source>
        <dbReference type="PROSITE" id="PS51194"/>
    </source>
</evidence>
<dbReference type="GO" id="GO:0005524">
    <property type="term" value="F:ATP binding"/>
    <property type="evidence" value="ECO:0007669"/>
    <property type="project" value="UniProtKB-UniRule"/>
</dbReference>
<dbReference type="PROSITE" id="PS51195">
    <property type="entry name" value="Q_MOTIF"/>
    <property type="match status" value="1"/>
</dbReference>
<evidence type="ECO:0000259" key="18">
    <source>
        <dbReference type="PROSITE" id="PS51195"/>
    </source>
</evidence>
<name>A0AAD6YBC8_9AGAR</name>
<keyword evidence="4 13" id="KW-0547">Nucleotide-binding</keyword>